<dbReference type="SUPFAM" id="SSF46689">
    <property type="entry name" value="Homeodomain-like"/>
    <property type="match status" value="1"/>
</dbReference>
<dbReference type="PROSITE" id="PS50977">
    <property type="entry name" value="HTH_TETR_2"/>
    <property type="match status" value="1"/>
</dbReference>
<comment type="caution">
    <text evidence="6">The sequence shown here is derived from an EMBL/GenBank/DDBJ whole genome shotgun (WGS) entry which is preliminary data.</text>
</comment>
<comment type="caution">
    <text evidence="4">Lacks conserved residue(s) required for the propagation of feature annotation.</text>
</comment>
<evidence type="ECO:0000256" key="1">
    <source>
        <dbReference type="ARBA" id="ARBA00023015"/>
    </source>
</evidence>
<dbReference type="Pfam" id="PF02909">
    <property type="entry name" value="TetR_C_1"/>
    <property type="match status" value="1"/>
</dbReference>
<dbReference type="SUPFAM" id="SSF48498">
    <property type="entry name" value="Tetracyclin repressor-like, C-terminal domain"/>
    <property type="match status" value="1"/>
</dbReference>
<feature type="domain" description="HTH tetR-type" evidence="5">
    <location>
        <begin position="1"/>
        <end position="37"/>
    </location>
</feature>
<dbReference type="Gene3D" id="1.10.357.10">
    <property type="entry name" value="Tetracycline Repressor, domain 2"/>
    <property type="match status" value="1"/>
</dbReference>
<keyword evidence="2 4" id="KW-0238">DNA-binding</keyword>
<dbReference type="InterPro" id="IPR036271">
    <property type="entry name" value="Tet_transcr_reg_TetR-rel_C_sf"/>
</dbReference>
<accession>A0ABP9NNN8</accession>
<evidence type="ECO:0000256" key="4">
    <source>
        <dbReference type="PROSITE-ProRule" id="PRU00335"/>
    </source>
</evidence>
<gene>
    <name evidence="6" type="ORF">GCM10023320_29400</name>
</gene>
<name>A0ABP9NNN8_9PSEU</name>
<dbReference type="InterPro" id="IPR001647">
    <property type="entry name" value="HTH_TetR"/>
</dbReference>
<sequence>MRRVAAELGVTVGALYWYVATKDELLELALDEVLGEARVPDDVPGEWRDALAAQAGRMRQVLLRHPWALPLLGRLPNIGPNAVELADAALGVATRAGFPDPGAVAAALHDQVVGAVLAQTGLRHTAALAGDERLGGYLAAASEVHPAAASAMRAGTGADVAARSDRRFAFSLGCLLDGLAARLPDDA</sequence>
<keyword evidence="1" id="KW-0805">Transcription regulation</keyword>
<evidence type="ECO:0000256" key="2">
    <source>
        <dbReference type="ARBA" id="ARBA00023125"/>
    </source>
</evidence>
<keyword evidence="3" id="KW-0804">Transcription</keyword>
<evidence type="ECO:0000259" key="5">
    <source>
        <dbReference type="PROSITE" id="PS50977"/>
    </source>
</evidence>
<evidence type="ECO:0000313" key="6">
    <source>
        <dbReference type="EMBL" id="GAA5121104.1"/>
    </source>
</evidence>
<keyword evidence="7" id="KW-1185">Reference proteome</keyword>
<dbReference type="Pfam" id="PF00440">
    <property type="entry name" value="TetR_N"/>
    <property type="match status" value="1"/>
</dbReference>
<organism evidence="6 7">
    <name type="scientific">Pseudonocardia adelaidensis</name>
    <dbReference type="NCBI Taxonomy" id="648754"/>
    <lineage>
        <taxon>Bacteria</taxon>
        <taxon>Bacillati</taxon>
        <taxon>Actinomycetota</taxon>
        <taxon>Actinomycetes</taxon>
        <taxon>Pseudonocardiales</taxon>
        <taxon>Pseudonocardiaceae</taxon>
        <taxon>Pseudonocardia</taxon>
    </lineage>
</organism>
<evidence type="ECO:0000313" key="7">
    <source>
        <dbReference type="Proteomes" id="UP001500804"/>
    </source>
</evidence>
<dbReference type="EMBL" id="BAABJO010000009">
    <property type="protein sequence ID" value="GAA5121104.1"/>
    <property type="molecule type" value="Genomic_DNA"/>
</dbReference>
<dbReference type="InterPro" id="IPR009057">
    <property type="entry name" value="Homeodomain-like_sf"/>
</dbReference>
<protein>
    <submittedName>
        <fullName evidence="6">TetR/AcrR family transcriptional regulator</fullName>
    </submittedName>
</protein>
<proteinExistence type="predicted"/>
<dbReference type="InterPro" id="IPR004111">
    <property type="entry name" value="Repressor_TetR_C"/>
</dbReference>
<reference evidence="7" key="1">
    <citation type="journal article" date="2019" name="Int. J. Syst. Evol. Microbiol.">
        <title>The Global Catalogue of Microorganisms (GCM) 10K type strain sequencing project: providing services to taxonomists for standard genome sequencing and annotation.</title>
        <authorList>
            <consortium name="The Broad Institute Genomics Platform"/>
            <consortium name="The Broad Institute Genome Sequencing Center for Infectious Disease"/>
            <person name="Wu L."/>
            <person name="Ma J."/>
        </authorList>
    </citation>
    <scope>NUCLEOTIDE SEQUENCE [LARGE SCALE GENOMIC DNA]</scope>
    <source>
        <strain evidence="7">JCM 18302</strain>
    </source>
</reference>
<evidence type="ECO:0000256" key="3">
    <source>
        <dbReference type="ARBA" id="ARBA00023163"/>
    </source>
</evidence>
<dbReference type="Proteomes" id="UP001500804">
    <property type="component" value="Unassembled WGS sequence"/>
</dbReference>
<dbReference type="Gene3D" id="1.10.10.60">
    <property type="entry name" value="Homeodomain-like"/>
    <property type="match status" value="1"/>
</dbReference>